<dbReference type="InterPro" id="IPR019734">
    <property type="entry name" value="TPR_rpt"/>
</dbReference>
<evidence type="ECO:0000256" key="4">
    <source>
        <dbReference type="ARBA" id="ARBA00022803"/>
    </source>
</evidence>
<feature type="compositionally biased region" description="Low complexity" evidence="10">
    <location>
        <begin position="545"/>
        <end position="577"/>
    </location>
</feature>
<feature type="compositionally biased region" description="Low complexity" evidence="10">
    <location>
        <begin position="601"/>
        <end position="624"/>
    </location>
</feature>
<feature type="region of interest" description="Disordered" evidence="10">
    <location>
        <begin position="518"/>
        <end position="967"/>
    </location>
</feature>
<evidence type="ECO:0000256" key="8">
    <source>
        <dbReference type="ARBA" id="ARBA00061082"/>
    </source>
</evidence>
<feature type="repeat" description="TPR" evidence="9">
    <location>
        <begin position="403"/>
        <end position="436"/>
    </location>
</feature>
<dbReference type="SUPFAM" id="SSF48452">
    <property type="entry name" value="TPR-like"/>
    <property type="match status" value="2"/>
</dbReference>
<accession>A0A9W8HG08</accession>
<keyword evidence="3" id="KW-0677">Repeat</keyword>
<feature type="compositionally biased region" description="Polar residues" evidence="10">
    <location>
        <begin position="1141"/>
        <end position="1158"/>
    </location>
</feature>
<evidence type="ECO:0000256" key="9">
    <source>
        <dbReference type="PROSITE-ProRule" id="PRU00339"/>
    </source>
</evidence>
<dbReference type="AlphaFoldDB" id="A0A9W8HG08"/>
<dbReference type="PROSITE" id="PS50293">
    <property type="entry name" value="TPR_REGION"/>
    <property type="match status" value="1"/>
</dbReference>
<dbReference type="Pfam" id="PF00515">
    <property type="entry name" value="TPR_1"/>
    <property type="match status" value="2"/>
</dbReference>
<dbReference type="GO" id="GO:0017053">
    <property type="term" value="C:transcription repressor complex"/>
    <property type="evidence" value="ECO:0007669"/>
    <property type="project" value="UniProtKB-ARBA"/>
</dbReference>
<dbReference type="OrthoDB" id="418911at2759"/>
<evidence type="ECO:0000313" key="11">
    <source>
        <dbReference type="EMBL" id="KAJ2782692.1"/>
    </source>
</evidence>
<keyword evidence="5" id="KW-0805">Transcription regulation</keyword>
<keyword evidence="12" id="KW-1185">Reference proteome</keyword>
<feature type="repeat" description="TPR" evidence="9">
    <location>
        <begin position="292"/>
        <end position="325"/>
    </location>
</feature>
<feature type="compositionally biased region" description="Low complexity" evidence="10">
    <location>
        <begin position="1093"/>
        <end position="1104"/>
    </location>
</feature>
<dbReference type="GO" id="GO:0000978">
    <property type="term" value="F:RNA polymerase II cis-regulatory region sequence-specific DNA binding"/>
    <property type="evidence" value="ECO:0007669"/>
    <property type="project" value="TreeGrafter"/>
</dbReference>
<sequence length="1261" mass="133136">MQAHSHLPQQSPGPAQSRPPMQPISSGMPPPGMHVPAGMGPPPPHGPGPQPNGSMQHMPLRSLAPGQAHMPRQSRQPVPGQQQPQHHQPPPPSLLQQQPPPPHMAHPQGHAQPPPPPPQQQQSQSQSQPPQQSQPQPQPATSAQRLNALTEEVWLQIGSLSETMNDPERALSAYDNALRHNPYSLVALTQIANIYRGREEFEKAVEYFQRIVNADSTNGEIWGAIGNCYLMLDELQKAYQAYQQAIVHLPNPKEPKLWYGIGILYDRYGSYDNAEEAFVAVMKMDPSFDKATEIYFRLGIIHKCQGKYAQSLDCFNRILADPPKPLTETDIWFQIGNVHELNSEFSLAKDAYERVLRENPQHTKVLQQLGALYFRPSTSLSNIDAAVQLLTTAIELDKDKADSQTWYLLGRCYMAQQQYNKAYEAYQQAVYRDGNNANYWCSIGVLYYQINQYRDALDAYSRAIRINPYLSEVWFDLGALYEACNNQVNDAIDAYTRAAELDRSNPVIEQRLDQLRRMQASGQASLGSANPPPLPIDPPTATVTAGQPNAPGGPAGEAAVAGGAPGSLGAPPMSGAGHLPEHVPHAGDPSHHHHHPHPHHGGAAPTTPGMPQQYSQQQQQQQLQPRPPQSHHMHHHPQGPPGSARPGYAEDMGYGRYEHHQHHQQPPPPRGDVASAGPPMSGPYAPQGSYASGPYMHPSAAQQQQQHQQQQQQAHGPRQYSASGHPHAPEAYAPQAQPLSAGVHRPDGSMGSRHQSPAAPRQPQFQHHHHHHHQGPAFSQSTPGIEPPHGGATFQQGPMNGYGQHHGRHGAADGQSRSRSPSMPQRSPGYGRTHYTQPPEVSAHRNSQPEPAASQMPQEYGRTGSLPVGGSGGPAHQMPEAGPHPGGDADGDVEMEDSRPVAPGARGEHEVAPAPPPRRTSLAPVDPAASASGPPLAGPTAAPIRLPPVQFGGAAGGIASPVGRSSPLSVVGGAAQAAGGDVGRRASSLASAVTGAPTSLASAISAADDDKEGSAINSLMSLSGVASTLTAWPHQAQPQSQSQSASPQPSLPAKSGSESATVAAGRAMSSSDTPAVTNGVKEMDISSPQEASGDGQPVGAAVPPGAQPGEGGSGLSHEASPAAAAAAALDGEALAVVPSKRSLSTTNGGDTPTPTQAPLSGDAPRDSDGPEDSGGTSGDGDAPGDGDAWPRKRRHQGPGSPGSEKQQPAAEPRSEVEEGEEPEDGEVFDDEAPGAGGGGSSSSSSKSHKSDDIVDSGRLAP</sequence>
<feature type="compositionally biased region" description="Low complexity" evidence="10">
    <location>
        <begin position="700"/>
        <end position="715"/>
    </location>
</feature>
<feature type="compositionally biased region" description="Low complexity" evidence="10">
    <location>
        <begin position="120"/>
        <end position="135"/>
    </location>
</feature>
<dbReference type="Proteomes" id="UP001140217">
    <property type="component" value="Unassembled WGS sequence"/>
</dbReference>
<feature type="repeat" description="TPR" evidence="9">
    <location>
        <begin position="151"/>
        <end position="184"/>
    </location>
</feature>
<keyword evidence="7" id="KW-0539">Nucleus</keyword>
<dbReference type="Pfam" id="PF13432">
    <property type="entry name" value="TPR_16"/>
    <property type="match status" value="1"/>
</dbReference>
<feature type="repeat" description="TPR" evidence="9">
    <location>
        <begin position="329"/>
        <end position="362"/>
    </location>
</feature>
<dbReference type="PROSITE" id="PS50005">
    <property type="entry name" value="TPR"/>
    <property type="match status" value="8"/>
</dbReference>
<feature type="compositionally biased region" description="Low complexity" evidence="10">
    <location>
        <begin position="1035"/>
        <end position="1055"/>
    </location>
</feature>
<dbReference type="InterPro" id="IPR011990">
    <property type="entry name" value="TPR-like_helical_dom_sf"/>
</dbReference>
<reference evidence="11" key="1">
    <citation type="submission" date="2022-07" db="EMBL/GenBank/DDBJ databases">
        <title>Phylogenomic reconstructions and comparative analyses of Kickxellomycotina fungi.</title>
        <authorList>
            <person name="Reynolds N.K."/>
            <person name="Stajich J.E."/>
            <person name="Barry K."/>
            <person name="Grigoriev I.V."/>
            <person name="Crous P."/>
            <person name="Smith M.E."/>
        </authorList>
    </citation>
    <scope>NUCLEOTIDE SEQUENCE</scope>
    <source>
        <strain evidence="11">NBRC 105414</strain>
    </source>
</reference>
<feature type="repeat" description="TPR" evidence="9">
    <location>
        <begin position="185"/>
        <end position="218"/>
    </location>
</feature>
<dbReference type="PANTHER" id="PTHR14017:SF1">
    <property type="entry name" value="LD02225P"/>
    <property type="match status" value="1"/>
</dbReference>
<comment type="similarity">
    <text evidence="8">Belongs to the CYC8/SSN6 family.</text>
</comment>
<evidence type="ECO:0000256" key="10">
    <source>
        <dbReference type="SAM" id="MobiDB-lite"/>
    </source>
</evidence>
<gene>
    <name evidence="11" type="primary">SSN6</name>
    <name evidence="11" type="ORF">H4R18_002118</name>
</gene>
<feature type="compositionally biased region" description="Low complexity" evidence="10">
    <location>
        <begin position="71"/>
        <end position="86"/>
    </location>
</feature>
<feature type="repeat" description="TPR" evidence="9">
    <location>
        <begin position="437"/>
        <end position="470"/>
    </location>
</feature>
<evidence type="ECO:0000256" key="7">
    <source>
        <dbReference type="ARBA" id="ARBA00023242"/>
    </source>
</evidence>
<evidence type="ECO:0000256" key="1">
    <source>
        <dbReference type="ARBA" id="ARBA00004123"/>
    </source>
</evidence>
<dbReference type="FunFam" id="1.25.40.10:FF:000078">
    <property type="entry name" value="Transcriptional corepressor Cyc8"/>
    <property type="match status" value="1"/>
</dbReference>
<protein>
    <submittedName>
        <fullName evidence="11">Glucose repression mediator protein</fullName>
    </submittedName>
</protein>
<dbReference type="GO" id="GO:0010468">
    <property type="term" value="P:regulation of gene expression"/>
    <property type="evidence" value="ECO:0007669"/>
    <property type="project" value="TreeGrafter"/>
</dbReference>
<keyword evidence="2" id="KW-0678">Repressor</keyword>
<organism evidence="11 12">
    <name type="scientific">Coemansia javaensis</name>
    <dbReference type="NCBI Taxonomy" id="2761396"/>
    <lineage>
        <taxon>Eukaryota</taxon>
        <taxon>Fungi</taxon>
        <taxon>Fungi incertae sedis</taxon>
        <taxon>Zoopagomycota</taxon>
        <taxon>Kickxellomycotina</taxon>
        <taxon>Kickxellomycetes</taxon>
        <taxon>Kickxellales</taxon>
        <taxon>Kickxellaceae</taxon>
        <taxon>Coemansia</taxon>
    </lineage>
</organism>
<dbReference type="EMBL" id="JANBUL010000065">
    <property type="protein sequence ID" value="KAJ2782692.1"/>
    <property type="molecule type" value="Genomic_DNA"/>
</dbReference>
<feature type="compositionally biased region" description="Pro residues" evidence="10">
    <location>
        <begin position="87"/>
        <end position="104"/>
    </location>
</feature>
<feature type="compositionally biased region" description="Basic residues" evidence="10">
    <location>
        <begin position="591"/>
        <end position="600"/>
    </location>
</feature>
<dbReference type="Gene3D" id="1.25.40.10">
    <property type="entry name" value="Tetratricopeptide repeat domain"/>
    <property type="match status" value="2"/>
</dbReference>
<evidence type="ECO:0000256" key="3">
    <source>
        <dbReference type="ARBA" id="ARBA00022737"/>
    </source>
</evidence>
<feature type="compositionally biased region" description="Low complexity" evidence="10">
    <location>
        <begin position="815"/>
        <end position="828"/>
    </location>
</feature>
<name>A0A9W8HG08_9FUNG</name>
<comment type="subcellular location">
    <subcellularLocation>
        <location evidence="1">Nucleus</location>
    </subcellularLocation>
</comment>
<feature type="compositionally biased region" description="Low complexity" evidence="10">
    <location>
        <begin position="927"/>
        <end position="943"/>
    </location>
</feature>
<comment type="caution">
    <text evidence="11">The sequence shown here is derived from an EMBL/GenBank/DDBJ whole genome shotgun (WGS) entry which is preliminary data.</text>
</comment>
<evidence type="ECO:0000256" key="6">
    <source>
        <dbReference type="ARBA" id="ARBA00023163"/>
    </source>
</evidence>
<dbReference type="PANTHER" id="PTHR14017">
    <property type="entry name" value="LYSINE-SPECIFIC DEMETHYLASE"/>
    <property type="match status" value="1"/>
</dbReference>
<feature type="compositionally biased region" description="Acidic residues" evidence="10">
    <location>
        <begin position="1217"/>
        <end position="1232"/>
    </location>
</feature>
<feature type="region of interest" description="Disordered" evidence="10">
    <location>
        <begin position="1"/>
        <end position="144"/>
    </location>
</feature>
<feature type="repeat" description="TPR" evidence="9">
    <location>
        <begin position="219"/>
        <end position="252"/>
    </location>
</feature>
<keyword evidence="4 9" id="KW-0802">TPR repeat</keyword>
<evidence type="ECO:0000256" key="5">
    <source>
        <dbReference type="ARBA" id="ARBA00023015"/>
    </source>
</evidence>
<proteinExistence type="inferred from homology"/>
<feature type="compositionally biased region" description="Basic and acidic residues" evidence="10">
    <location>
        <begin position="579"/>
        <end position="590"/>
    </location>
</feature>
<evidence type="ECO:0000313" key="12">
    <source>
        <dbReference type="Proteomes" id="UP001140217"/>
    </source>
</evidence>
<dbReference type="GO" id="GO:0005634">
    <property type="term" value="C:nucleus"/>
    <property type="evidence" value="ECO:0007669"/>
    <property type="project" value="UniProtKB-SubCell"/>
</dbReference>
<dbReference type="Pfam" id="PF13181">
    <property type="entry name" value="TPR_8"/>
    <property type="match status" value="1"/>
</dbReference>
<dbReference type="GO" id="GO:0031490">
    <property type="term" value="F:chromatin DNA binding"/>
    <property type="evidence" value="ECO:0007669"/>
    <property type="project" value="TreeGrafter"/>
</dbReference>
<feature type="compositionally biased region" description="Pro residues" evidence="10">
    <location>
        <begin position="28"/>
        <end position="50"/>
    </location>
</feature>
<feature type="compositionally biased region" description="Low complexity" evidence="10">
    <location>
        <begin position="1119"/>
        <end position="1135"/>
    </location>
</feature>
<feature type="region of interest" description="Disordered" evidence="10">
    <location>
        <begin position="1030"/>
        <end position="1261"/>
    </location>
</feature>
<feature type="repeat" description="TPR" evidence="9">
    <location>
        <begin position="255"/>
        <end position="288"/>
    </location>
</feature>
<dbReference type="FunFam" id="1.25.40.10:FF:000403">
    <property type="entry name" value="General transcriptional repressor, putative"/>
    <property type="match status" value="1"/>
</dbReference>
<dbReference type="InterPro" id="IPR051630">
    <property type="entry name" value="Corepressor-Demethylase"/>
</dbReference>
<evidence type="ECO:0000256" key="2">
    <source>
        <dbReference type="ARBA" id="ARBA00022491"/>
    </source>
</evidence>
<keyword evidence="6" id="KW-0804">Transcription</keyword>
<dbReference type="SMART" id="SM00028">
    <property type="entry name" value="TPR"/>
    <property type="match status" value="10"/>
</dbReference>